<keyword evidence="3" id="KW-1185">Reference proteome</keyword>
<sequence length="138" mass="15566">MPTVEFSDAAYEKLAFAAKIAGVSLTEAVDRVFGTSNQAPASDNPQHEPSASEQRQDEIKVTATYLGRRVTGYLDLDSERLRITEAPHSDLVRTFKSPSQAAVETVRHLNPARKRPETNGWRFFCAEDGQLIERYRRR</sequence>
<reference evidence="3" key="1">
    <citation type="journal article" date="2019" name="Int. J. Syst. Evol. Microbiol.">
        <title>The Global Catalogue of Microorganisms (GCM) 10K type strain sequencing project: providing services to taxonomists for standard genome sequencing and annotation.</title>
        <authorList>
            <consortium name="The Broad Institute Genomics Platform"/>
            <consortium name="The Broad Institute Genome Sequencing Center for Infectious Disease"/>
            <person name="Wu L."/>
            <person name="Ma J."/>
        </authorList>
    </citation>
    <scope>NUCLEOTIDE SEQUENCE [LARGE SCALE GENOMIC DNA]</scope>
    <source>
        <strain evidence="3">ZS-35-S2</strain>
    </source>
</reference>
<feature type="compositionally biased region" description="Polar residues" evidence="1">
    <location>
        <begin position="34"/>
        <end position="53"/>
    </location>
</feature>
<organism evidence="2 3">
    <name type="scientific">Plantactinospora solaniradicis</name>
    <dbReference type="NCBI Taxonomy" id="1723736"/>
    <lineage>
        <taxon>Bacteria</taxon>
        <taxon>Bacillati</taxon>
        <taxon>Actinomycetota</taxon>
        <taxon>Actinomycetes</taxon>
        <taxon>Micromonosporales</taxon>
        <taxon>Micromonosporaceae</taxon>
        <taxon>Plantactinospora</taxon>
    </lineage>
</organism>
<feature type="region of interest" description="Disordered" evidence="1">
    <location>
        <begin position="34"/>
        <end position="58"/>
    </location>
</feature>
<protein>
    <submittedName>
        <fullName evidence="2">Uncharacterized protein</fullName>
    </submittedName>
</protein>
<evidence type="ECO:0000256" key="1">
    <source>
        <dbReference type="SAM" id="MobiDB-lite"/>
    </source>
</evidence>
<evidence type="ECO:0000313" key="2">
    <source>
        <dbReference type="EMBL" id="MFC6021723.1"/>
    </source>
</evidence>
<gene>
    <name evidence="2" type="ORF">ACFP2T_36855</name>
</gene>
<name>A0ABW1KLL3_9ACTN</name>
<evidence type="ECO:0000313" key="3">
    <source>
        <dbReference type="Proteomes" id="UP001596203"/>
    </source>
</evidence>
<accession>A0ABW1KLL3</accession>
<proteinExistence type="predicted"/>
<dbReference type="Proteomes" id="UP001596203">
    <property type="component" value="Unassembled WGS sequence"/>
</dbReference>
<dbReference type="RefSeq" id="WP_377430307.1">
    <property type="nucleotide sequence ID" value="NZ_JBHSPR010000053.1"/>
</dbReference>
<comment type="caution">
    <text evidence="2">The sequence shown here is derived from an EMBL/GenBank/DDBJ whole genome shotgun (WGS) entry which is preliminary data.</text>
</comment>
<dbReference type="EMBL" id="JBHSPR010000053">
    <property type="protein sequence ID" value="MFC6021723.1"/>
    <property type="molecule type" value="Genomic_DNA"/>
</dbReference>